<dbReference type="RefSeq" id="XP_073104750.1">
    <property type="nucleotide sequence ID" value="XM_073248649.1"/>
</dbReference>
<dbReference type="RefSeq" id="XP_029124046.1">
    <property type="nucleotide sequence ID" value="XM_029268213.1"/>
</dbReference>
<dbReference type="RefSeq" id="XP_073104748.1">
    <property type="nucleotide sequence ID" value="XM_073248647.1"/>
</dbReference>
<dbReference type="OrthoDB" id="1935265at2759"/>
<dbReference type="RefSeq" id="XP_073104751.1">
    <property type="nucleotide sequence ID" value="XM_073248650.1"/>
</dbReference>
<dbReference type="RefSeq" id="XP_073104747.1">
    <property type="nucleotide sequence ID" value="XM_073248646.1"/>
</dbReference>
<evidence type="ECO:0000313" key="1">
    <source>
        <dbReference type="Proteomes" id="UP000504607"/>
    </source>
</evidence>
<dbReference type="Gene3D" id="1.25.10.10">
    <property type="entry name" value="Leucine-rich Repeat Variant"/>
    <property type="match status" value="1"/>
</dbReference>
<proteinExistence type="predicted"/>
<keyword evidence="1" id="KW-1185">Reference proteome</keyword>
<evidence type="ECO:0000313" key="3">
    <source>
        <dbReference type="RefSeq" id="XP_029124046.1"/>
    </source>
</evidence>
<dbReference type="InterPro" id="IPR032413">
    <property type="entry name" value="Arm_3"/>
</dbReference>
<dbReference type="GeneID" id="105057428"/>
<dbReference type="InterPro" id="IPR011989">
    <property type="entry name" value="ARM-like"/>
</dbReference>
<dbReference type="AlphaFoldDB" id="A0A8N4F3M3"/>
<dbReference type="Proteomes" id="UP000504607">
    <property type="component" value="Chromosome 14"/>
</dbReference>
<accession>A0A8N4F3M3</accession>
<dbReference type="RefSeq" id="XP_073104749.1">
    <property type="nucleotide sequence ID" value="XM_073248648.1"/>
</dbReference>
<gene>
    <name evidence="2 3" type="primary">LOC105057428</name>
</gene>
<dbReference type="RefSeq" id="XP_029124045.1">
    <property type="nucleotide sequence ID" value="XM_029268212.1"/>
</dbReference>
<organism evidence="1 2">
    <name type="scientific">Elaeis guineensis var. tenera</name>
    <name type="common">Oil palm</name>
    <dbReference type="NCBI Taxonomy" id="51953"/>
    <lineage>
        <taxon>Eukaryota</taxon>
        <taxon>Viridiplantae</taxon>
        <taxon>Streptophyta</taxon>
        <taxon>Embryophyta</taxon>
        <taxon>Tracheophyta</taxon>
        <taxon>Spermatophyta</taxon>
        <taxon>Magnoliopsida</taxon>
        <taxon>Liliopsida</taxon>
        <taxon>Arecaceae</taxon>
        <taxon>Arecoideae</taxon>
        <taxon>Cocoseae</taxon>
        <taxon>Elaeidinae</taxon>
        <taxon>Elaeis</taxon>
    </lineage>
</organism>
<sequence length="164" mass="18345">MIDEAGGLVKIEHLQGHDNGDIYEKAVKILENYRPEEDDETMASGDAAQSRCHFGNNEQISVPSGGFNFRGRRLCKKGSHLELQKDNAAALVMGKSLVNWKRSAIHKLMSLQLNQLEYSIIRGSYYFIQIINNLFWKFSPIVLGIVTLGTLSSCSWSSLLNIAL</sequence>
<name>A0A8N4F3M3_ELAGV</name>
<protein>
    <submittedName>
        <fullName evidence="2 3">Uncharacterized protein LOC105057428</fullName>
    </submittedName>
</protein>
<evidence type="ECO:0000313" key="2">
    <source>
        <dbReference type="RefSeq" id="XP_029124045.1"/>
    </source>
</evidence>
<reference evidence="2 3" key="1">
    <citation type="submission" date="2025-04" db="UniProtKB">
        <authorList>
            <consortium name="RefSeq"/>
        </authorList>
    </citation>
    <scope>IDENTIFICATION</scope>
</reference>
<dbReference type="Pfam" id="PF16186">
    <property type="entry name" value="Arm_3"/>
    <property type="match status" value="1"/>
</dbReference>
<dbReference type="KEGG" id="egu:105057428"/>